<dbReference type="PANTHER" id="PTHR11364:SF27">
    <property type="entry name" value="SULFURTRANSFERASE"/>
    <property type="match status" value="1"/>
</dbReference>
<dbReference type="Proteomes" id="UP000663792">
    <property type="component" value="Unassembled WGS sequence"/>
</dbReference>
<evidence type="ECO:0000313" key="5">
    <source>
        <dbReference type="Proteomes" id="UP000663792"/>
    </source>
</evidence>
<gene>
    <name evidence="4" type="ORF">JL106_05295</name>
</gene>
<protein>
    <submittedName>
        <fullName evidence="4">Sulfurtransferase</fullName>
    </submittedName>
</protein>
<proteinExistence type="predicted"/>
<comment type="caution">
    <text evidence="4">The sequence shown here is derived from an EMBL/GenBank/DDBJ whole genome shotgun (WGS) entry which is preliminary data.</text>
</comment>
<feature type="domain" description="Rhodanese" evidence="3">
    <location>
        <begin position="42"/>
        <end position="143"/>
    </location>
</feature>
<name>A0A938Y9Z5_9ACTN</name>
<reference evidence="4" key="1">
    <citation type="submission" date="2021-01" db="EMBL/GenBank/DDBJ databases">
        <title>YIM 132084 draft genome.</title>
        <authorList>
            <person name="An D."/>
        </authorList>
    </citation>
    <scope>NUCLEOTIDE SEQUENCE</scope>
    <source>
        <strain evidence="4">YIM 132084</strain>
    </source>
</reference>
<evidence type="ECO:0000256" key="2">
    <source>
        <dbReference type="ARBA" id="ARBA00022737"/>
    </source>
</evidence>
<dbReference type="InterPro" id="IPR045078">
    <property type="entry name" value="TST/MPST-like"/>
</dbReference>
<evidence type="ECO:0000259" key="3">
    <source>
        <dbReference type="PROSITE" id="PS50206"/>
    </source>
</evidence>
<dbReference type="PROSITE" id="PS50206">
    <property type="entry name" value="RHODANESE_3"/>
    <property type="match status" value="2"/>
</dbReference>
<dbReference type="SMART" id="SM00450">
    <property type="entry name" value="RHOD"/>
    <property type="match status" value="2"/>
</dbReference>
<keyword evidence="2" id="KW-0677">Repeat</keyword>
<accession>A0A938Y9Z5</accession>
<dbReference type="InterPro" id="IPR001763">
    <property type="entry name" value="Rhodanese-like_dom"/>
</dbReference>
<dbReference type="AlphaFoldDB" id="A0A938Y9Z5"/>
<feature type="domain" description="Rhodanese" evidence="3">
    <location>
        <begin position="201"/>
        <end position="290"/>
    </location>
</feature>
<keyword evidence="1" id="KW-0808">Transferase</keyword>
<dbReference type="PANTHER" id="PTHR11364">
    <property type="entry name" value="THIOSULFATE SULFERTANSFERASE"/>
    <property type="match status" value="1"/>
</dbReference>
<dbReference type="SUPFAM" id="SSF52821">
    <property type="entry name" value="Rhodanese/Cell cycle control phosphatase"/>
    <property type="match status" value="2"/>
</dbReference>
<dbReference type="InterPro" id="IPR036873">
    <property type="entry name" value="Rhodanese-like_dom_sf"/>
</dbReference>
<dbReference type="RefSeq" id="WP_205259656.1">
    <property type="nucleotide sequence ID" value="NZ_JAERWK010000007.1"/>
</dbReference>
<organism evidence="4 5">
    <name type="scientific">Nakamurella leprariae</name>
    <dbReference type="NCBI Taxonomy" id="2803911"/>
    <lineage>
        <taxon>Bacteria</taxon>
        <taxon>Bacillati</taxon>
        <taxon>Actinomycetota</taxon>
        <taxon>Actinomycetes</taxon>
        <taxon>Nakamurellales</taxon>
        <taxon>Nakamurellaceae</taxon>
        <taxon>Nakamurella</taxon>
    </lineage>
</organism>
<dbReference type="GO" id="GO:0004792">
    <property type="term" value="F:thiosulfate-cyanide sulfurtransferase activity"/>
    <property type="evidence" value="ECO:0007669"/>
    <property type="project" value="TreeGrafter"/>
</dbReference>
<sequence length="293" mass="31101">MPEHPIISVPDLGDRLTTARETLVVLDATTHLDPPTDTERWPARSGRDTWLAEHVPGSRHLDLLTAVSDPAVAYHFSVAPDERLERTLRALGVVDGVEVVVYDSTDGFWAARAWWMLRDLGLPVRVLDGGLAAWRSAGRPVEAGDRPPATPDGPLTLRPGRTTWADLDDVTAIVEGRADGQLVCALGAEQFRGVGTTRYPRAGHIPGSRNLPAGSLRDAADGRLLDPDAVRSLAEPVLGAPGSQPTVLYCGAGISAAGLALGLVAAGYDDLRVYDGSLEEWTADGSRPMAVGD</sequence>
<dbReference type="EMBL" id="JAERWK010000007">
    <property type="protein sequence ID" value="MBM9466697.1"/>
    <property type="molecule type" value="Genomic_DNA"/>
</dbReference>
<dbReference type="Pfam" id="PF00581">
    <property type="entry name" value="Rhodanese"/>
    <property type="match status" value="2"/>
</dbReference>
<evidence type="ECO:0000313" key="4">
    <source>
        <dbReference type="EMBL" id="MBM9466697.1"/>
    </source>
</evidence>
<keyword evidence="5" id="KW-1185">Reference proteome</keyword>
<dbReference type="Gene3D" id="3.40.250.10">
    <property type="entry name" value="Rhodanese-like domain"/>
    <property type="match status" value="2"/>
</dbReference>
<evidence type="ECO:0000256" key="1">
    <source>
        <dbReference type="ARBA" id="ARBA00022679"/>
    </source>
</evidence>